<organism evidence="1 2">
    <name type="scientific">Theobroma cacao</name>
    <name type="common">Cacao</name>
    <name type="synonym">Cocoa</name>
    <dbReference type="NCBI Taxonomy" id="3641"/>
    <lineage>
        <taxon>Eukaryota</taxon>
        <taxon>Viridiplantae</taxon>
        <taxon>Streptophyta</taxon>
        <taxon>Embryophyta</taxon>
        <taxon>Tracheophyta</taxon>
        <taxon>Spermatophyta</taxon>
        <taxon>Magnoliopsida</taxon>
        <taxon>eudicotyledons</taxon>
        <taxon>Gunneridae</taxon>
        <taxon>Pentapetalae</taxon>
        <taxon>rosids</taxon>
        <taxon>malvids</taxon>
        <taxon>Malvales</taxon>
        <taxon>Malvaceae</taxon>
        <taxon>Byttnerioideae</taxon>
        <taxon>Theobroma</taxon>
    </lineage>
</organism>
<dbReference type="Gramene" id="EOY19788">
    <property type="protein sequence ID" value="EOY19788"/>
    <property type="gene ID" value="TCM_045127"/>
</dbReference>
<reference evidence="1 2" key="1">
    <citation type="journal article" date="2013" name="Genome Biol.">
        <title>The genome sequence of the most widely cultivated cacao type and its use to identify candidate genes regulating pod color.</title>
        <authorList>
            <person name="Motamayor J.C."/>
            <person name="Mockaitis K."/>
            <person name="Schmutz J."/>
            <person name="Haiminen N."/>
            <person name="Iii D.L."/>
            <person name="Cornejo O."/>
            <person name="Findley S.D."/>
            <person name="Zheng P."/>
            <person name="Utro F."/>
            <person name="Royaert S."/>
            <person name="Saski C."/>
            <person name="Jenkins J."/>
            <person name="Podicheti R."/>
            <person name="Zhao M."/>
            <person name="Scheffler B.E."/>
            <person name="Stack J.C."/>
            <person name="Feltus F.A."/>
            <person name="Mustiga G.M."/>
            <person name="Amores F."/>
            <person name="Phillips W."/>
            <person name="Marelli J.P."/>
            <person name="May G.D."/>
            <person name="Shapiro H."/>
            <person name="Ma J."/>
            <person name="Bustamante C.D."/>
            <person name="Schnell R.J."/>
            <person name="Main D."/>
            <person name="Gilbert D."/>
            <person name="Parida L."/>
            <person name="Kuhn D.N."/>
        </authorList>
    </citation>
    <scope>NUCLEOTIDE SEQUENCE [LARGE SCALE GENOMIC DNA]</scope>
    <source>
        <strain evidence="2">cv. Matina 1-6</strain>
    </source>
</reference>
<name>A0A061FSC0_THECC</name>
<gene>
    <name evidence="1" type="ORF">TCM_045127</name>
</gene>
<dbReference type="PANTHER" id="PTHR32108">
    <property type="entry name" value="DNA-DIRECTED RNA POLYMERASE SUBUNIT ALPHA"/>
    <property type="match status" value="1"/>
</dbReference>
<dbReference type="PANTHER" id="PTHR32108:SF9">
    <property type="entry name" value="REVERSE TRANSCRIPTASE RNASE H-LIKE DOMAIN-CONTAINING PROTEIN"/>
    <property type="match status" value="1"/>
</dbReference>
<evidence type="ECO:0000313" key="1">
    <source>
        <dbReference type="EMBL" id="EOY19788.1"/>
    </source>
</evidence>
<dbReference type="InParanoid" id="A0A061FSC0"/>
<dbReference type="EMBL" id="CM001888">
    <property type="protein sequence ID" value="EOY19788.1"/>
    <property type="molecule type" value="Genomic_DNA"/>
</dbReference>
<proteinExistence type="predicted"/>
<accession>A0A061FSC0</accession>
<keyword evidence="2" id="KW-1185">Reference proteome</keyword>
<dbReference type="HOGENOM" id="CLU_1035912_0_0_1"/>
<dbReference type="Proteomes" id="UP000026915">
    <property type="component" value="Chromosome 10"/>
</dbReference>
<protein>
    <submittedName>
        <fullName evidence="1">Uncharacterized protein</fullName>
    </submittedName>
</protein>
<sequence length="269" mass="30093">MKGMDELNMQMIQLKSSISKMGPLGPTPPPNSGLPLSTYFQPALFRLTFQPMNIGLRPSLHPCPSTFQPPSQQALRAQLFTPSPITPAPSLGEMIENAIKKGKIKDNSVSSMENCNASKKMRGEARVITCEEQPWGINPYHLHSAYQPSCPTRNHISHNLCLYQSILQPIFHLRAPTPSLMPQSSPKPNLRQLPMLILKLLPILIENRYLSLVPMKTVPNPSTRNNDPNAKCDYHMGAIGHSTEKCTQLKEKIENLIKDDSLTLELIER</sequence>
<evidence type="ECO:0000313" key="2">
    <source>
        <dbReference type="Proteomes" id="UP000026915"/>
    </source>
</evidence>
<dbReference type="AlphaFoldDB" id="A0A061FSC0"/>